<dbReference type="AlphaFoldDB" id="A0AAC9AN31"/>
<evidence type="ECO:0000313" key="1">
    <source>
        <dbReference type="EMBL" id="AMS04633.1"/>
    </source>
</evidence>
<accession>A0AAC9AN31</accession>
<evidence type="ECO:0000313" key="2">
    <source>
        <dbReference type="EMBL" id="AOZ46122.1"/>
    </source>
</evidence>
<dbReference type="Proteomes" id="UP000178666">
    <property type="component" value="Chromosome"/>
</dbReference>
<reference evidence="2 4" key="1">
    <citation type="journal article" date="2016" name="Plant Dis.">
        <title>Improved production of propionic acid using genome shuffling.</title>
        <authorList>
            <person name="Luna-Flores C.H."/>
            <person name="Palfreyman R.W."/>
            <person name="Kromer J.O."/>
            <person name="Nielsen L.K."/>
            <person name="Marcellin E."/>
        </authorList>
    </citation>
    <scope>NUCLEOTIDE SEQUENCE [LARGE SCALE GENOMIC DNA]</scope>
    <source>
        <strain evidence="2 4">F3E8</strain>
    </source>
</reference>
<proteinExistence type="predicted"/>
<keyword evidence="4" id="KW-1185">Reference proteome</keyword>
<organism evidence="1 3">
    <name type="scientific">Acidipropionibacterium acidipropionici</name>
    <dbReference type="NCBI Taxonomy" id="1748"/>
    <lineage>
        <taxon>Bacteria</taxon>
        <taxon>Bacillati</taxon>
        <taxon>Actinomycetota</taxon>
        <taxon>Actinomycetes</taxon>
        <taxon>Propionibacteriales</taxon>
        <taxon>Propionibacteriaceae</taxon>
        <taxon>Acidipropionibacterium</taxon>
    </lineage>
</organism>
<dbReference type="RefSeq" id="WP_062819049.1">
    <property type="nucleotide sequence ID" value="NZ_CP014352.1"/>
</dbReference>
<gene>
    <name evidence="2" type="ORF">A8L58_04670</name>
    <name evidence="1" type="ORF">AXH35_03205</name>
</gene>
<evidence type="ECO:0000313" key="4">
    <source>
        <dbReference type="Proteomes" id="UP000178666"/>
    </source>
</evidence>
<name>A0AAC9AN31_9ACTN</name>
<reference evidence="1 3" key="2">
    <citation type="submission" date="2016-02" db="EMBL/GenBank/DDBJ databases">
        <title>Complete Genome Sequence of Propionibacterium acidipropionici ATCC 55737.</title>
        <authorList>
            <person name="Luna Flores C.H."/>
            <person name="Nielsen L.K."/>
            <person name="Marcellin E."/>
        </authorList>
    </citation>
    <scope>NUCLEOTIDE SEQUENCE [LARGE SCALE GENOMIC DNA]</scope>
    <source>
        <strain evidence="1 3">ATCC 55737</strain>
    </source>
</reference>
<dbReference type="EMBL" id="CP014352">
    <property type="protein sequence ID" value="AMS04633.1"/>
    <property type="molecule type" value="Genomic_DNA"/>
</dbReference>
<sequence>MPEIQIPGVPTIAEDLDQLLRSAKRLIGANEVCRLAYLVPSEYDEAGRARAKADRLRAMAELSAVAEITAERQRWRRELADQQH</sequence>
<evidence type="ECO:0000313" key="3">
    <source>
        <dbReference type="Proteomes" id="UP000075221"/>
    </source>
</evidence>
<dbReference type="Proteomes" id="UP000075221">
    <property type="component" value="Chromosome"/>
</dbReference>
<protein>
    <submittedName>
        <fullName evidence="1">Uncharacterized protein</fullName>
    </submittedName>
</protein>
<dbReference type="EMBL" id="CP015970">
    <property type="protein sequence ID" value="AOZ46122.1"/>
    <property type="molecule type" value="Genomic_DNA"/>
</dbReference>